<dbReference type="Pfam" id="PF02518">
    <property type="entry name" value="HATPase_c"/>
    <property type="match status" value="1"/>
</dbReference>
<sequence length="627" mass="68847">MDPVIDYAIYMLDTEGAVRSWNQGAERCEGYGVRDILGAPFETFFVPEDRALGLPAEILVKALQQGRFETECWQLRKDGSRYWAQVVIDAAYGDDGARVGYAALTRDLTAAKQAAENQRRSEEQFRILVQGVTDYAIYLLDPEGKVSSWNAGAQRIKGYLPREIIGKHFSTFYTDEDRERELPARGLATAARLGRFENEGWRVRKDGSRFWAHIVIDRILDDRGRHIGYAKITRDITAKRQAEQELAQTREALFHAQKMEAVGQLTGGVAHDFNNLLMAIIGNLELLIRRLQHDPQSLALLNNALSGAERGATLTRRMLAFARRQELKPAALDLRPLTRNLVSLMERSLGPQVGVDLAFPISLERVMVDANQFELAILNLVMNARDAMPAGGRITLAAQSVQVGEGHAVGLPSGRYVCMSVTDRGQGMDAATLERATEPFFTTKGVGKGTGLGLSMVHGLAEQSGGRLVLHSEAGKGTRAEIWLPVAPAEAPSQTPPSPMDEPSRNGQLRVMLVDDDPLILATTAAVLEDMGHLTYEKSSANEALEALFGGVEVDLLITDQMMPVVPGHQLLAQVRAQWPQLPAILASGYAETPKDLPGNVVRLAKPYGRAELMQAIDRAVLMHMTA</sequence>
<evidence type="ECO:0000256" key="2">
    <source>
        <dbReference type="ARBA" id="ARBA00012438"/>
    </source>
</evidence>
<dbReference type="Gene3D" id="1.10.287.130">
    <property type="match status" value="1"/>
</dbReference>
<dbReference type="InterPro" id="IPR001789">
    <property type="entry name" value="Sig_transdc_resp-reg_receiver"/>
</dbReference>
<dbReference type="SMART" id="SM00387">
    <property type="entry name" value="HATPase_c"/>
    <property type="match status" value="1"/>
</dbReference>
<feature type="domain" description="PAS" evidence="7">
    <location>
        <begin position="121"/>
        <end position="179"/>
    </location>
</feature>
<gene>
    <name evidence="9" type="ORF">SAMN02799615_00140</name>
</gene>
<dbReference type="InterPro" id="IPR000700">
    <property type="entry name" value="PAS-assoc_C"/>
</dbReference>
<evidence type="ECO:0000259" key="6">
    <source>
        <dbReference type="PROSITE" id="PS50110"/>
    </source>
</evidence>
<organism evidence="9 10">
    <name type="scientific">Dyella marensis</name>
    <dbReference type="NCBI Taxonomy" id="500610"/>
    <lineage>
        <taxon>Bacteria</taxon>
        <taxon>Pseudomonadati</taxon>
        <taxon>Pseudomonadota</taxon>
        <taxon>Gammaproteobacteria</taxon>
        <taxon>Lysobacterales</taxon>
        <taxon>Rhodanobacteraceae</taxon>
        <taxon>Dyella</taxon>
    </lineage>
</organism>
<dbReference type="InterPro" id="IPR003594">
    <property type="entry name" value="HATPase_dom"/>
</dbReference>
<dbReference type="GO" id="GO:0000155">
    <property type="term" value="F:phosphorelay sensor kinase activity"/>
    <property type="evidence" value="ECO:0007669"/>
    <property type="project" value="InterPro"/>
</dbReference>
<keyword evidence="10" id="KW-1185">Reference proteome</keyword>
<evidence type="ECO:0000313" key="9">
    <source>
        <dbReference type="EMBL" id="SFE03061.1"/>
    </source>
</evidence>
<evidence type="ECO:0000259" key="5">
    <source>
        <dbReference type="PROSITE" id="PS50109"/>
    </source>
</evidence>
<evidence type="ECO:0000256" key="4">
    <source>
        <dbReference type="PROSITE-ProRule" id="PRU00169"/>
    </source>
</evidence>
<dbReference type="SMART" id="SM00091">
    <property type="entry name" value="PAS"/>
    <property type="match status" value="2"/>
</dbReference>
<dbReference type="Pfam" id="PF00512">
    <property type="entry name" value="HisKA"/>
    <property type="match status" value="1"/>
</dbReference>
<dbReference type="PROSITE" id="PS50109">
    <property type="entry name" value="HIS_KIN"/>
    <property type="match status" value="1"/>
</dbReference>
<dbReference type="InterPro" id="IPR005467">
    <property type="entry name" value="His_kinase_dom"/>
</dbReference>
<dbReference type="PANTHER" id="PTHR43065:SF49">
    <property type="entry name" value="HISTIDINE KINASE"/>
    <property type="match status" value="1"/>
</dbReference>
<dbReference type="AlphaFoldDB" id="A0A1I1X775"/>
<keyword evidence="3 4" id="KW-0597">Phosphoprotein</keyword>
<dbReference type="EC" id="2.7.13.3" evidence="2"/>
<dbReference type="PROSITE" id="PS50110">
    <property type="entry name" value="RESPONSE_REGULATORY"/>
    <property type="match status" value="1"/>
</dbReference>
<dbReference type="SUPFAM" id="SSF47384">
    <property type="entry name" value="Homodimeric domain of signal transducing histidine kinase"/>
    <property type="match status" value="1"/>
</dbReference>
<feature type="modified residue" description="4-aspartylphosphate" evidence="4">
    <location>
        <position position="560"/>
    </location>
</feature>
<dbReference type="CDD" id="cd00130">
    <property type="entry name" value="PAS"/>
    <property type="match status" value="2"/>
</dbReference>
<dbReference type="SMART" id="SM00086">
    <property type="entry name" value="PAC"/>
    <property type="match status" value="2"/>
</dbReference>
<feature type="domain" description="Histidine kinase" evidence="5">
    <location>
        <begin position="268"/>
        <end position="488"/>
    </location>
</feature>
<evidence type="ECO:0000313" key="10">
    <source>
        <dbReference type="Proteomes" id="UP000199477"/>
    </source>
</evidence>
<dbReference type="RefSeq" id="WP_051548429.1">
    <property type="nucleotide sequence ID" value="NZ_FONH01000001.1"/>
</dbReference>
<dbReference type="PRINTS" id="PR00344">
    <property type="entry name" value="BCTRLSENSOR"/>
</dbReference>
<reference evidence="10" key="1">
    <citation type="submission" date="2016-10" db="EMBL/GenBank/DDBJ databases">
        <authorList>
            <person name="Varghese N."/>
            <person name="Submissions S."/>
        </authorList>
    </citation>
    <scope>NUCLEOTIDE SEQUENCE [LARGE SCALE GENOMIC DNA]</scope>
    <source>
        <strain evidence="10">UNC178MFTsu3.1</strain>
    </source>
</reference>
<dbReference type="STRING" id="500610.SAMN02799615_00140"/>
<dbReference type="InterPro" id="IPR004358">
    <property type="entry name" value="Sig_transdc_His_kin-like_C"/>
</dbReference>
<dbReference type="SMART" id="SM00388">
    <property type="entry name" value="HisKA"/>
    <property type="match status" value="1"/>
</dbReference>
<feature type="domain" description="PAS" evidence="7">
    <location>
        <begin position="1"/>
        <end position="66"/>
    </location>
</feature>
<dbReference type="InterPro" id="IPR000014">
    <property type="entry name" value="PAS"/>
</dbReference>
<dbReference type="Gene3D" id="3.30.450.20">
    <property type="entry name" value="PAS domain"/>
    <property type="match status" value="2"/>
</dbReference>
<dbReference type="Gene3D" id="3.40.50.2300">
    <property type="match status" value="1"/>
</dbReference>
<dbReference type="SUPFAM" id="SSF55874">
    <property type="entry name" value="ATPase domain of HSP90 chaperone/DNA topoisomerase II/histidine kinase"/>
    <property type="match status" value="1"/>
</dbReference>
<evidence type="ECO:0000259" key="7">
    <source>
        <dbReference type="PROSITE" id="PS50112"/>
    </source>
</evidence>
<dbReference type="NCBIfam" id="TIGR00229">
    <property type="entry name" value="sensory_box"/>
    <property type="match status" value="2"/>
</dbReference>
<dbReference type="Gene3D" id="3.30.565.10">
    <property type="entry name" value="Histidine kinase-like ATPase, C-terminal domain"/>
    <property type="match status" value="1"/>
</dbReference>
<feature type="domain" description="PAC" evidence="8">
    <location>
        <begin position="68"/>
        <end position="120"/>
    </location>
</feature>
<evidence type="ECO:0000256" key="3">
    <source>
        <dbReference type="ARBA" id="ARBA00022553"/>
    </source>
</evidence>
<feature type="domain" description="PAC" evidence="8">
    <location>
        <begin position="196"/>
        <end position="248"/>
    </location>
</feature>
<dbReference type="PANTHER" id="PTHR43065">
    <property type="entry name" value="SENSOR HISTIDINE KINASE"/>
    <property type="match status" value="1"/>
</dbReference>
<dbReference type="InterPro" id="IPR001610">
    <property type="entry name" value="PAC"/>
</dbReference>
<accession>A0A1I1X775</accession>
<dbReference type="InterPro" id="IPR036097">
    <property type="entry name" value="HisK_dim/P_sf"/>
</dbReference>
<dbReference type="InterPro" id="IPR035965">
    <property type="entry name" value="PAS-like_dom_sf"/>
</dbReference>
<dbReference type="PROSITE" id="PS50112">
    <property type="entry name" value="PAS"/>
    <property type="match status" value="2"/>
</dbReference>
<dbReference type="InterPro" id="IPR036890">
    <property type="entry name" value="HATPase_C_sf"/>
</dbReference>
<proteinExistence type="predicted"/>
<dbReference type="CDD" id="cd00082">
    <property type="entry name" value="HisKA"/>
    <property type="match status" value="1"/>
</dbReference>
<dbReference type="Proteomes" id="UP000199477">
    <property type="component" value="Unassembled WGS sequence"/>
</dbReference>
<dbReference type="InterPro" id="IPR011006">
    <property type="entry name" value="CheY-like_superfamily"/>
</dbReference>
<evidence type="ECO:0000256" key="1">
    <source>
        <dbReference type="ARBA" id="ARBA00000085"/>
    </source>
</evidence>
<dbReference type="SUPFAM" id="SSF55785">
    <property type="entry name" value="PYP-like sensor domain (PAS domain)"/>
    <property type="match status" value="2"/>
</dbReference>
<dbReference type="Pfam" id="PF00072">
    <property type="entry name" value="Response_reg"/>
    <property type="match status" value="1"/>
</dbReference>
<dbReference type="PROSITE" id="PS50113">
    <property type="entry name" value="PAC"/>
    <property type="match status" value="2"/>
</dbReference>
<dbReference type="EMBL" id="FONH01000001">
    <property type="protein sequence ID" value="SFE03061.1"/>
    <property type="molecule type" value="Genomic_DNA"/>
</dbReference>
<name>A0A1I1X775_9GAMM</name>
<dbReference type="SMART" id="SM00448">
    <property type="entry name" value="REC"/>
    <property type="match status" value="1"/>
</dbReference>
<evidence type="ECO:0000259" key="8">
    <source>
        <dbReference type="PROSITE" id="PS50113"/>
    </source>
</evidence>
<dbReference type="SUPFAM" id="SSF52172">
    <property type="entry name" value="CheY-like"/>
    <property type="match status" value="1"/>
</dbReference>
<comment type="catalytic activity">
    <reaction evidence="1">
        <text>ATP + protein L-histidine = ADP + protein N-phospho-L-histidine.</text>
        <dbReference type="EC" id="2.7.13.3"/>
    </reaction>
</comment>
<protein>
    <recommendedName>
        <fullName evidence="2">histidine kinase</fullName>
        <ecNumber evidence="2">2.7.13.3</ecNumber>
    </recommendedName>
</protein>
<dbReference type="Pfam" id="PF13426">
    <property type="entry name" value="PAS_9"/>
    <property type="match status" value="2"/>
</dbReference>
<dbReference type="InterPro" id="IPR003661">
    <property type="entry name" value="HisK_dim/P_dom"/>
</dbReference>
<feature type="domain" description="Response regulatory" evidence="6">
    <location>
        <begin position="510"/>
        <end position="621"/>
    </location>
</feature>